<name>A0ABU5IBI0_9BURK</name>
<proteinExistence type="predicted"/>
<dbReference type="Proteomes" id="UP001293718">
    <property type="component" value="Unassembled WGS sequence"/>
</dbReference>
<comment type="caution">
    <text evidence="1">The sequence shown here is derived from an EMBL/GenBank/DDBJ whole genome shotgun (WGS) entry which is preliminary data.</text>
</comment>
<evidence type="ECO:0000313" key="2">
    <source>
        <dbReference type="Proteomes" id="UP001293718"/>
    </source>
</evidence>
<sequence length="74" mass="8331">MQYKQLSDGSYIVAPDGANLHTDHLHLASDRKTVLSHKVNGEHSYKYSNTRRSLSDLWEDITGLANKFPGGFKL</sequence>
<evidence type="ECO:0000313" key="1">
    <source>
        <dbReference type="EMBL" id="MDZ5455328.1"/>
    </source>
</evidence>
<dbReference type="RefSeq" id="WP_322464022.1">
    <property type="nucleotide sequence ID" value="NZ_JAXOJX010000001.1"/>
</dbReference>
<reference evidence="1 2" key="1">
    <citation type="submission" date="2023-11" db="EMBL/GenBank/DDBJ databases">
        <title>Draft genome of Azohydromonas lata strain H1 (DSM1123), a polyhydroxyalkanoate producer.</title>
        <authorList>
            <person name="Traversa D."/>
            <person name="D'Addabbo P."/>
            <person name="Pazzani C."/>
            <person name="Manzari C."/>
            <person name="Chiara M."/>
            <person name="Scrascia M."/>
        </authorList>
    </citation>
    <scope>NUCLEOTIDE SEQUENCE [LARGE SCALE GENOMIC DNA]</scope>
    <source>
        <strain evidence="1 2">H1</strain>
        <plasmid evidence="1">unnamed</plasmid>
    </source>
</reference>
<keyword evidence="1" id="KW-0614">Plasmid</keyword>
<organism evidence="1 2">
    <name type="scientific">Azohydromonas lata</name>
    <dbReference type="NCBI Taxonomy" id="45677"/>
    <lineage>
        <taxon>Bacteria</taxon>
        <taxon>Pseudomonadati</taxon>
        <taxon>Pseudomonadota</taxon>
        <taxon>Betaproteobacteria</taxon>
        <taxon>Burkholderiales</taxon>
        <taxon>Sphaerotilaceae</taxon>
        <taxon>Azohydromonas</taxon>
    </lineage>
</organism>
<geneLocation type="plasmid" evidence="1">
    <name>unnamed</name>
</geneLocation>
<keyword evidence="2" id="KW-1185">Reference proteome</keyword>
<protein>
    <submittedName>
        <fullName evidence="1">Uncharacterized protein</fullName>
    </submittedName>
</protein>
<dbReference type="EMBL" id="JAXOJX010000001">
    <property type="protein sequence ID" value="MDZ5455328.1"/>
    <property type="molecule type" value="Genomic_DNA"/>
</dbReference>
<gene>
    <name evidence="1" type="ORF">SM757_01950</name>
</gene>
<accession>A0ABU5IBI0</accession>